<organism evidence="1 2">
    <name type="scientific">Hygrophoropsis aurantiaca</name>
    <dbReference type="NCBI Taxonomy" id="72124"/>
    <lineage>
        <taxon>Eukaryota</taxon>
        <taxon>Fungi</taxon>
        <taxon>Dikarya</taxon>
        <taxon>Basidiomycota</taxon>
        <taxon>Agaricomycotina</taxon>
        <taxon>Agaricomycetes</taxon>
        <taxon>Agaricomycetidae</taxon>
        <taxon>Boletales</taxon>
        <taxon>Coniophorineae</taxon>
        <taxon>Hygrophoropsidaceae</taxon>
        <taxon>Hygrophoropsis</taxon>
    </lineage>
</organism>
<keyword evidence="2" id="KW-1185">Reference proteome</keyword>
<comment type="caution">
    <text evidence="1">The sequence shown here is derived from an EMBL/GenBank/DDBJ whole genome shotgun (WGS) entry which is preliminary data.</text>
</comment>
<dbReference type="EMBL" id="MU267590">
    <property type="protein sequence ID" value="KAH7916595.1"/>
    <property type="molecule type" value="Genomic_DNA"/>
</dbReference>
<name>A0ACB8ATN8_9AGAM</name>
<proteinExistence type="predicted"/>
<evidence type="ECO:0000313" key="2">
    <source>
        <dbReference type="Proteomes" id="UP000790377"/>
    </source>
</evidence>
<evidence type="ECO:0000313" key="1">
    <source>
        <dbReference type="EMBL" id="KAH7916595.1"/>
    </source>
</evidence>
<reference evidence="1" key="1">
    <citation type="journal article" date="2021" name="New Phytol.">
        <title>Evolutionary innovations through gain and loss of genes in the ectomycorrhizal Boletales.</title>
        <authorList>
            <person name="Wu G."/>
            <person name="Miyauchi S."/>
            <person name="Morin E."/>
            <person name="Kuo A."/>
            <person name="Drula E."/>
            <person name="Varga T."/>
            <person name="Kohler A."/>
            <person name="Feng B."/>
            <person name="Cao Y."/>
            <person name="Lipzen A."/>
            <person name="Daum C."/>
            <person name="Hundley H."/>
            <person name="Pangilinan J."/>
            <person name="Johnson J."/>
            <person name="Barry K."/>
            <person name="LaButti K."/>
            <person name="Ng V."/>
            <person name="Ahrendt S."/>
            <person name="Min B."/>
            <person name="Choi I.G."/>
            <person name="Park H."/>
            <person name="Plett J.M."/>
            <person name="Magnuson J."/>
            <person name="Spatafora J.W."/>
            <person name="Nagy L.G."/>
            <person name="Henrissat B."/>
            <person name="Grigoriev I.V."/>
            <person name="Yang Z.L."/>
            <person name="Xu J."/>
            <person name="Martin F.M."/>
        </authorList>
    </citation>
    <scope>NUCLEOTIDE SEQUENCE</scope>
    <source>
        <strain evidence="1">ATCC 28755</strain>
    </source>
</reference>
<sequence>MSARQNKKRKGRNNVNNRERTVTTFTEDPNTSFLVPLPSEEPAGTNLMSSPFSVASSGGGSNNVPSSGFQIPANFGMNYNFMSGSMHGQQQQQQQQYFPQQQPILPPGKNDLEVLENLKTLIKEGQHEFYRAVPQPAALASLYLGPLPGQSSVPPHPEQVPSEYQTSGSQAGFDGFSGDASAKSSFPGDSSRQPAGPLKSTNNNTEGSVSQAPSSRFSKPEPSSTKLGDDTRSIADIKAAGDETKPPLRITAGGTATDPRDSNIKGDQQRSAGDRPSDFNSRGLDSSPSKSVYNDGKDDNRLTRDPSWSQRDVLDDRRGRSEGERNGPSQRLSTSVDNRPNGAEPRLPPREQRYFDRDRERDREKEKEREIRDRDWERERERELRDRELRRPGEFRSYGRSHAPRPPPELRHYEPQYGSDAPRRYDARPRDDVEVDRRASYPSSLRDDRGPRPPPVDDRRPPLDDRVAPPRPPLLDDRDRGVRPPVDDRSGRPPPPVVSDKTPSSAEERSTRPIPPVNDSGTGSRPVADRPLASSTDERTRPAVAAAPPTVPVSAPVEERPVRAPIPLEERITQPPSLQDRLSQPAVVVPRAADTRTSRPPSLEERLSHAPTPASASTTERTAPPDDRPARTGPPEVSRGNDRPALADDRVRPPVTNNNDRFSRPASPPPHQDRPPIVRPGPGTYTRSASVVRDDLRMPPKDLPAEREREYRAAAATAPPLRRDISRERPDVRSYRPDVDRGFTDDRRESMDVGGPPPPPPPRFIDNRGPYRRMSPPPSSADSRGRAYFPPRSPPPRGEPPYDIDADRRFGGGEPPRDWPYDRRRDWSAAAAAEEDKFRGAGPVYRSWDRNAPPPDRDRFDRDAPPPRWDDRDRRPGYPPSPTRSVDGGVRPLSSRLNEAYAASAEDRAYAARELDRSRYPPPPLDGPPPAFSRVRGRSPSPPRRGGGPGSSMDDLRPPMKRVREDPPYPSGYYSPPRRGSIAGDYPPRSVATPPPSSGASSTFYDSRSGPPPPPFSGGSGSGGPPDRDYPGPRDGPYGSAYDRDARPRSPLPPSRMGPPPPYGRNSYGRPGDPRDDRRYMPPPPPRTG</sequence>
<dbReference type="Proteomes" id="UP000790377">
    <property type="component" value="Unassembled WGS sequence"/>
</dbReference>
<accession>A0ACB8ATN8</accession>
<protein>
    <submittedName>
        <fullName evidence="1">Uncharacterized protein</fullName>
    </submittedName>
</protein>
<gene>
    <name evidence="1" type="ORF">BJ138DRAFT_289681</name>
</gene>